<feature type="compositionally biased region" description="Pro residues" evidence="1">
    <location>
        <begin position="290"/>
        <end position="339"/>
    </location>
</feature>
<comment type="caution">
    <text evidence="2">The sequence shown here is derived from an EMBL/GenBank/DDBJ whole genome shotgun (WGS) entry which is preliminary data.</text>
</comment>
<evidence type="ECO:0000256" key="1">
    <source>
        <dbReference type="SAM" id="MobiDB-lite"/>
    </source>
</evidence>
<reference evidence="3" key="1">
    <citation type="journal article" date="2019" name="Int. J. Syst. Evol. Microbiol.">
        <title>The Global Catalogue of Microorganisms (GCM) 10K type strain sequencing project: providing services to taxonomists for standard genome sequencing and annotation.</title>
        <authorList>
            <consortium name="The Broad Institute Genomics Platform"/>
            <consortium name="The Broad Institute Genome Sequencing Center for Infectious Disease"/>
            <person name="Wu L."/>
            <person name="Ma J."/>
        </authorList>
    </citation>
    <scope>NUCLEOTIDE SEQUENCE [LARGE SCALE GENOMIC DNA]</scope>
    <source>
        <strain evidence="3">CGMCC 4.7330</strain>
    </source>
</reference>
<feature type="region of interest" description="Disordered" evidence="1">
    <location>
        <begin position="23"/>
        <end position="106"/>
    </location>
</feature>
<feature type="compositionally biased region" description="Low complexity" evidence="1">
    <location>
        <begin position="340"/>
        <end position="349"/>
    </location>
</feature>
<name>A0ABV8DWG4_9NOCA</name>
<accession>A0ABV8DWG4</accession>
<sequence length="432" mass="45355">MLWVLLAVLIVAVLGLYLLRERGVGRGDSPGGDPELSADESGPHAGDPSSSAHEPGLLADTPGHRADDPTAARPGSSDRSAPLRPGPAPRTGFTPEHTPGPLSPAHHTLTQLNQALDVHTPRTEAARQALEAAADRRRVAGFLLARADTEQAELTAREGLFYIRAARVAMRMDPGPELTPLPAQAEAGELSEARTRTFQGHRIDLSPDPSPATPHHHPGGRIADRLVPAGWYSEQWWRPALANGAWPPGSDALFTALFSDDAPEPPRPGAGIGLDRKEPATPAHSEPGRRPTPAPPPPGRSPTPPFSRPLDTAPPTPGRAAGPTPPAPGPPADPIPPSAPEAAPSPQDSTPDHRGTRADGPDPAHRDLPYDDPQYRANGYGITADHPAPGNNGVEYHGATRNGHRPHGPRGYEDLGGYEGGAYDPGGLDPPY</sequence>
<protein>
    <submittedName>
        <fullName evidence="2">Uncharacterized protein</fullName>
    </submittedName>
</protein>
<feature type="compositionally biased region" description="Basic and acidic residues" evidence="1">
    <location>
        <begin position="350"/>
        <end position="369"/>
    </location>
</feature>
<evidence type="ECO:0000313" key="2">
    <source>
        <dbReference type="EMBL" id="MFC3964483.1"/>
    </source>
</evidence>
<evidence type="ECO:0000313" key="3">
    <source>
        <dbReference type="Proteomes" id="UP001595696"/>
    </source>
</evidence>
<keyword evidence="3" id="KW-1185">Reference proteome</keyword>
<dbReference type="EMBL" id="JBHSAX010000017">
    <property type="protein sequence ID" value="MFC3964483.1"/>
    <property type="molecule type" value="Genomic_DNA"/>
</dbReference>
<feature type="region of interest" description="Disordered" evidence="1">
    <location>
        <begin position="255"/>
        <end position="432"/>
    </location>
</feature>
<dbReference type="Proteomes" id="UP001595696">
    <property type="component" value="Unassembled WGS sequence"/>
</dbReference>
<dbReference type="RefSeq" id="WP_378614240.1">
    <property type="nucleotide sequence ID" value="NZ_JBHSAX010000017.1"/>
</dbReference>
<proteinExistence type="predicted"/>
<organism evidence="2 3">
    <name type="scientific">Nocardia jiangsuensis</name>
    <dbReference type="NCBI Taxonomy" id="1691563"/>
    <lineage>
        <taxon>Bacteria</taxon>
        <taxon>Bacillati</taxon>
        <taxon>Actinomycetota</taxon>
        <taxon>Actinomycetes</taxon>
        <taxon>Mycobacteriales</taxon>
        <taxon>Nocardiaceae</taxon>
        <taxon>Nocardia</taxon>
    </lineage>
</organism>
<gene>
    <name evidence="2" type="ORF">ACFO0B_21080</name>
</gene>